<reference evidence="2" key="1">
    <citation type="submission" date="2023-10" db="EMBL/GenBank/DDBJ databases">
        <authorList>
            <person name="Chen Y."/>
            <person name="Shah S."/>
            <person name="Dougan E. K."/>
            <person name="Thang M."/>
            <person name="Chan C."/>
        </authorList>
    </citation>
    <scope>NUCLEOTIDE SEQUENCE [LARGE SCALE GENOMIC DNA]</scope>
</reference>
<evidence type="ECO:0000313" key="2">
    <source>
        <dbReference type="EMBL" id="CAK0810698.1"/>
    </source>
</evidence>
<evidence type="ECO:0000313" key="3">
    <source>
        <dbReference type="Proteomes" id="UP001189429"/>
    </source>
</evidence>
<evidence type="ECO:0000256" key="1">
    <source>
        <dbReference type="SAM" id="MobiDB-lite"/>
    </source>
</evidence>
<comment type="caution">
    <text evidence="2">The sequence shown here is derived from an EMBL/GenBank/DDBJ whole genome shotgun (WGS) entry which is preliminary data.</text>
</comment>
<dbReference type="Proteomes" id="UP001189429">
    <property type="component" value="Unassembled WGS sequence"/>
</dbReference>
<feature type="non-terminal residue" evidence="2">
    <location>
        <position position="258"/>
    </location>
</feature>
<protein>
    <submittedName>
        <fullName evidence="2">Uncharacterized protein</fullName>
    </submittedName>
</protein>
<feature type="region of interest" description="Disordered" evidence="1">
    <location>
        <begin position="1"/>
        <end position="106"/>
    </location>
</feature>
<accession>A0ABN9QZK7</accession>
<sequence length="258" mass="26859">SRLHAEFLPPGLRPRRSAAPRGHPEHCGGAEVPGGRVQLAHGADHPPEEAELHEELQGPLGPAQAGERGALRGAPAGQRGAGDRPEGLPIAGRPELRGPRAGPAADAHGCQHLRLHVAAVCAGLRNEGQRRRGVAAEAAPASGGARGGGPAVQLGGPHVHGQASGPLREPLLAARGRSGLRWPRHCHRRDFSLPERRPCGGRRSRPGRVGGPDEGQLGGVRAAGPADRAGLEGCFSRCWARQNAVQLRAREHGWSASK</sequence>
<dbReference type="EMBL" id="CAUYUJ010004722">
    <property type="protein sequence ID" value="CAK0810698.1"/>
    <property type="molecule type" value="Genomic_DNA"/>
</dbReference>
<feature type="non-terminal residue" evidence="2">
    <location>
        <position position="1"/>
    </location>
</feature>
<name>A0ABN9QZK7_9DINO</name>
<feature type="compositionally biased region" description="Basic and acidic residues" evidence="1">
    <location>
        <begin position="42"/>
        <end position="56"/>
    </location>
</feature>
<feature type="region of interest" description="Disordered" evidence="1">
    <location>
        <begin position="132"/>
        <end position="152"/>
    </location>
</feature>
<proteinExistence type="predicted"/>
<feature type="region of interest" description="Disordered" evidence="1">
    <location>
        <begin position="192"/>
        <end position="226"/>
    </location>
</feature>
<organism evidence="2 3">
    <name type="scientific">Prorocentrum cordatum</name>
    <dbReference type="NCBI Taxonomy" id="2364126"/>
    <lineage>
        <taxon>Eukaryota</taxon>
        <taxon>Sar</taxon>
        <taxon>Alveolata</taxon>
        <taxon>Dinophyceae</taxon>
        <taxon>Prorocentrales</taxon>
        <taxon>Prorocentraceae</taxon>
        <taxon>Prorocentrum</taxon>
    </lineage>
</organism>
<keyword evidence="3" id="KW-1185">Reference proteome</keyword>
<feature type="compositionally biased region" description="Gly residues" evidence="1">
    <location>
        <begin position="208"/>
        <end position="218"/>
    </location>
</feature>
<gene>
    <name evidence="2" type="ORF">PCOR1329_LOCUS15575</name>
</gene>